<protein>
    <recommendedName>
        <fullName evidence="3">Outer membrane protein transport protein</fullName>
    </recommendedName>
</protein>
<organism evidence="1">
    <name type="scientific">Lentimicrobium saccharophilum</name>
    <dbReference type="NCBI Taxonomy" id="1678841"/>
    <lineage>
        <taxon>Bacteria</taxon>
        <taxon>Pseudomonadati</taxon>
        <taxon>Bacteroidota</taxon>
        <taxon>Bacteroidia</taxon>
        <taxon>Bacteroidales</taxon>
        <taxon>Lentimicrobiaceae</taxon>
        <taxon>Lentimicrobium</taxon>
    </lineage>
</organism>
<evidence type="ECO:0000313" key="1">
    <source>
        <dbReference type="EMBL" id="GAP43533.1"/>
    </source>
</evidence>
<evidence type="ECO:0008006" key="3">
    <source>
        <dbReference type="Google" id="ProtNLM"/>
    </source>
</evidence>
<proteinExistence type="predicted"/>
<dbReference type="STRING" id="1678841.TBC1_111689"/>
<keyword evidence="2" id="KW-1185">Reference proteome</keyword>
<dbReference type="Gene3D" id="2.40.160.60">
    <property type="entry name" value="Outer membrane protein transport protein (OMPP1/FadL/TodX)"/>
    <property type="match status" value="1"/>
</dbReference>
<sequence length="479" mass="53560">MKKLIVLGILSIFTTYGLKAQNEIDALRYSRLNYSGSARFVAMGGAFGALGADFTSLSHNPAGIGLYRSSEISITPSISITNTEATLNGTFRDDSRYNFNLGSVGIVMNNNLESRNPQSLWKNIQFGFGLNRMANFNNRVSIESENLVSSYLTSYWENAQGIHPDDLGTFDTRLAYDTELLFITDSAGWGYGIDKPYGGVNQRKNIESKGSINEMVFTLGANYNNRLYLGATIGVPYIRYYETATFTETALADDNTVFNSMSRTDWLETTGTGLNFKFGLIFRATDWLRLGGAIHTPTFYNSMADDYSSTMRSKFDNGYSATADANGFYEYELNTPMRAIGSIGFIIGKAGVISADYEFVDYSNARLRAPDYDFYDENNAIRSIYQKANNLRFGTEWRYGALNFRGGYGISANPYVYGTNSALSSYSLGIGIRERSFYFDMAWVYSSYDDEYYLYNGNVNAANTTTMNNTFMVTLGIKY</sequence>
<dbReference type="EMBL" id="DF968182">
    <property type="protein sequence ID" value="GAP43533.1"/>
    <property type="molecule type" value="Genomic_DNA"/>
</dbReference>
<accession>A0A0S7BSY2</accession>
<dbReference type="AlphaFoldDB" id="A0A0S7BSY2"/>
<dbReference type="RefSeq" id="WP_062040789.1">
    <property type="nucleotide sequence ID" value="NZ_DF968182.1"/>
</dbReference>
<name>A0A0S7BSY2_9BACT</name>
<dbReference type="Proteomes" id="UP000053091">
    <property type="component" value="Unassembled WGS sequence"/>
</dbReference>
<evidence type="ECO:0000313" key="2">
    <source>
        <dbReference type="Proteomes" id="UP000053091"/>
    </source>
</evidence>
<reference evidence="1" key="1">
    <citation type="journal article" date="2015" name="Genome Announc.">
        <title>Draft Genome Sequence of Bacteroidales Strain TBC1, a Novel Isolate from a Methanogenic Wastewater Treatment System.</title>
        <authorList>
            <person name="Tourlousse D.M."/>
            <person name="Matsuura N."/>
            <person name="Sun L."/>
            <person name="Toyonaga M."/>
            <person name="Kuroda K."/>
            <person name="Ohashi A."/>
            <person name="Cruz R."/>
            <person name="Yamaguchi T."/>
            <person name="Sekiguchi Y."/>
        </authorList>
    </citation>
    <scope>NUCLEOTIDE SEQUENCE [LARGE SCALE GENOMIC DNA]</scope>
    <source>
        <strain evidence="1">TBC1</strain>
    </source>
</reference>
<gene>
    <name evidence="1" type="ORF">TBC1_111689</name>
</gene>
<dbReference type="OrthoDB" id="9765571at2"/>
<dbReference type="SUPFAM" id="SSF56935">
    <property type="entry name" value="Porins"/>
    <property type="match status" value="1"/>
</dbReference>